<keyword evidence="2" id="KW-0012">Acyltransferase</keyword>
<dbReference type="GO" id="GO:0016746">
    <property type="term" value="F:acyltransferase activity"/>
    <property type="evidence" value="ECO:0007669"/>
    <property type="project" value="UniProtKB-KW"/>
</dbReference>
<keyword evidence="3" id="KW-1185">Reference proteome</keyword>
<keyword evidence="2" id="KW-0808">Transferase</keyword>
<evidence type="ECO:0000313" key="2">
    <source>
        <dbReference type="EMBL" id="MEJ2861117.1"/>
    </source>
</evidence>
<name>A0ABU8M272_9PSEU</name>
<evidence type="ECO:0000259" key="1">
    <source>
        <dbReference type="Pfam" id="PF13480"/>
    </source>
</evidence>
<accession>A0ABU8M272</accession>
<protein>
    <submittedName>
        <fullName evidence="2">GNAT family N-acetyltransferase</fullName>
        <ecNumber evidence="2">2.3.1.-</ecNumber>
    </submittedName>
</protein>
<dbReference type="InterPro" id="IPR038740">
    <property type="entry name" value="BioF2-like_GNAT_dom"/>
</dbReference>
<proteinExistence type="predicted"/>
<reference evidence="2 3" key="1">
    <citation type="submission" date="2024-03" db="EMBL/GenBank/DDBJ databases">
        <title>Actinomycetospora sp. OC33-EN07, a novel actinomycete isolated from wild orchid (Aerides multiflora).</title>
        <authorList>
            <person name="Suriyachadkun C."/>
        </authorList>
    </citation>
    <scope>NUCLEOTIDE SEQUENCE [LARGE SCALE GENOMIC DNA]</scope>
    <source>
        <strain evidence="2 3">OC33-EN07</strain>
    </source>
</reference>
<dbReference type="Pfam" id="PF13480">
    <property type="entry name" value="Acetyltransf_6"/>
    <property type="match status" value="1"/>
</dbReference>
<dbReference type="Gene3D" id="3.40.630.30">
    <property type="match status" value="1"/>
</dbReference>
<gene>
    <name evidence="2" type="ORF">WCD58_08115</name>
</gene>
<dbReference type="SUPFAM" id="SSF55729">
    <property type="entry name" value="Acyl-CoA N-acyltransferases (Nat)"/>
    <property type="match status" value="1"/>
</dbReference>
<organism evidence="2 3">
    <name type="scientific">Actinomycetospora flava</name>
    <dbReference type="NCBI Taxonomy" id="3129232"/>
    <lineage>
        <taxon>Bacteria</taxon>
        <taxon>Bacillati</taxon>
        <taxon>Actinomycetota</taxon>
        <taxon>Actinomycetes</taxon>
        <taxon>Pseudonocardiales</taxon>
        <taxon>Pseudonocardiaceae</taxon>
        <taxon>Actinomycetospora</taxon>
    </lineage>
</organism>
<dbReference type="EC" id="2.3.1.-" evidence="2"/>
<evidence type="ECO:0000313" key="3">
    <source>
        <dbReference type="Proteomes" id="UP001369736"/>
    </source>
</evidence>
<sequence length="369" mass="40571">MSITSPAPRDEWRRLLAADPQAVATQTPEWLDCLCARTGRETKRSGARPWKTVDASRLYDLPGGRRGVLPLVARTVAGVPVAEESFPYGWGYGGLVAEGGVTADDCRVVLADLARRPVVRTGVVPTSLAGAAWADAAPERAIRVPYTAQVVDLSPGYDHLWEKVFKRQVRNSVRKAERFSLDVRRERGDDPDGVGVRAFAELYGQQVDRWAAQRGQPLWLAHRVAAAQDRPGQVAAVAAAMGERCVVWSAFHEGRPVAVNVVLQHGRHALGWLSAMDDALSRETLATYVLHTRSFADAAAEGVHWFHMGESDPGSAPERYKAYFGAASISYEALRFERLPLTRADKGLRHVVAKASEIHARRREAARDR</sequence>
<dbReference type="EMBL" id="JBBEGM010000002">
    <property type="protein sequence ID" value="MEJ2861117.1"/>
    <property type="molecule type" value="Genomic_DNA"/>
</dbReference>
<feature type="domain" description="BioF2-like acetyltransferase" evidence="1">
    <location>
        <begin position="165"/>
        <end position="321"/>
    </location>
</feature>
<dbReference type="InterPro" id="IPR016181">
    <property type="entry name" value="Acyl_CoA_acyltransferase"/>
</dbReference>
<dbReference type="Proteomes" id="UP001369736">
    <property type="component" value="Unassembled WGS sequence"/>
</dbReference>
<comment type="caution">
    <text evidence="2">The sequence shown here is derived from an EMBL/GenBank/DDBJ whole genome shotgun (WGS) entry which is preliminary data.</text>
</comment>
<dbReference type="RefSeq" id="WP_337701431.1">
    <property type="nucleotide sequence ID" value="NZ_JBBEGM010000002.1"/>
</dbReference>